<accession>A0ABM7G8X1</accession>
<dbReference type="Gene3D" id="3.10.450.50">
    <property type="match status" value="1"/>
</dbReference>
<keyword evidence="3" id="KW-1185">Reference proteome</keyword>
<feature type="domain" description="SnoaL-like" evidence="1">
    <location>
        <begin position="14"/>
        <end position="137"/>
    </location>
</feature>
<dbReference type="InterPro" id="IPR037401">
    <property type="entry name" value="SnoaL-like"/>
</dbReference>
<reference evidence="2" key="1">
    <citation type="submission" date="2018-07" db="EMBL/GenBank/DDBJ databases">
        <title>Complete genome sequence of Sphingomonas bisphenolicum strain AO1, a bisphenol A degradative bacterium isolated from Japanese farm field.</title>
        <authorList>
            <person name="Murakami M."/>
            <person name="Koh M."/>
            <person name="Koba S."/>
            <person name="Matsumura Y."/>
        </authorList>
    </citation>
    <scope>NUCLEOTIDE SEQUENCE</scope>
    <source>
        <strain evidence="2">AO1</strain>
    </source>
</reference>
<dbReference type="InterPro" id="IPR032710">
    <property type="entry name" value="NTF2-like_dom_sf"/>
</dbReference>
<dbReference type="Proteomes" id="UP001059971">
    <property type="component" value="Chromosome 2"/>
</dbReference>
<dbReference type="SUPFAM" id="SSF54427">
    <property type="entry name" value="NTF2-like"/>
    <property type="match status" value="1"/>
</dbReference>
<protein>
    <recommendedName>
        <fullName evidence="1">SnoaL-like domain-containing protein</fullName>
    </recommendedName>
</protein>
<organism evidence="2 3">
    <name type="scientific">Sphingomonas bisphenolicum</name>
    <dbReference type="NCBI Taxonomy" id="296544"/>
    <lineage>
        <taxon>Bacteria</taxon>
        <taxon>Pseudomonadati</taxon>
        <taxon>Pseudomonadota</taxon>
        <taxon>Alphaproteobacteria</taxon>
        <taxon>Sphingomonadales</taxon>
        <taxon>Sphingomonadaceae</taxon>
        <taxon>Sphingomonas</taxon>
    </lineage>
</organism>
<gene>
    <name evidence="2" type="ORF">SBA_ch2_4180</name>
</gene>
<evidence type="ECO:0000313" key="3">
    <source>
        <dbReference type="Proteomes" id="UP001059971"/>
    </source>
</evidence>
<proteinExistence type="predicted"/>
<evidence type="ECO:0000259" key="1">
    <source>
        <dbReference type="Pfam" id="PF13577"/>
    </source>
</evidence>
<sequence length="173" mass="19461">MSVDLEQLVARIAALEDMQAIRQLKARYLRACDLKLVDGVRDAFLPGKVRIAYQNFPVFTDREDFVSIFEQMACQGGVYDIHHATNADISLISDSEARGLWSLNFRTILLSTRSVTRLAVEYEDVYRKRDGRWWIAESVSRVTSCLSEEIGADGASRYILWGEVPAQPADAAA</sequence>
<name>A0ABM7G8X1_9SPHN</name>
<evidence type="ECO:0000313" key="2">
    <source>
        <dbReference type="EMBL" id="BBF71885.1"/>
    </source>
</evidence>
<dbReference type="EMBL" id="AP018818">
    <property type="protein sequence ID" value="BBF71885.1"/>
    <property type="molecule type" value="Genomic_DNA"/>
</dbReference>
<dbReference type="RefSeq" id="WP_261936800.1">
    <property type="nucleotide sequence ID" value="NZ_AP018818.1"/>
</dbReference>
<dbReference type="Pfam" id="PF13577">
    <property type="entry name" value="SnoaL_4"/>
    <property type="match status" value="1"/>
</dbReference>